<dbReference type="InterPro" id="IPR013189">
    <property type="entry name" value="Glyco_hydro_32_C"/>
</dbReference>
<dbReference type="RefSeq" id="WP_106660342.1">
    <property type="nucleotide sequence ID" value="NZ_PJEO01000050.1"/>
</dbReference>
<keyword evidence="9" id="KW-1185">Reference proteome</keyword>
<dbReference type="EMBL" id="PJEO01000050">
    <property type="protein sequence ID" value="PKQ44366.1"/>
    <property type="molecule type" value="Genomic_DNA"/>
</dbReference>
<dbReference type="InterPro" id="IPR001362">
    <property type="entry name" value="Glyco_hydro_32"/>
</dbReference>
<dbReference type="OrthoDB" id="9759709at2"/>
<comment type="similarity">
    <text evidence="1 4">Belongs to the glycosyl hydrolase 32 family.</text>
</comment>
<feature type="chain" id="PRO_5014917271" evidence="5">
    <location>
        <begin position="23"/>
        <end position="538"/>
    </location>
</feature>
<dbReference type="Pfam" id="PF00251">
    <property type="entry name" value="Glyco_hydro_32N"/>
    <property type="match status" value="1"/>
</dbReference>
<dbReference type="InterPro" id="IPR018053">
    <property type="entry name" value="Glyco_hydro_32_AS"/>
</dbReference>
<proteinExistence type="inferred from homology"/>
<dbReference type="AlphaFoldDB" id="A0A2N3HHD4"/>
<feature type="signal peptide" evidence="5">
    <location>
        <begin position="1"/>
        <end position="22"/>
    </location>
</feature>
<keyword evidence="5" id="KW-0732">Signal</keyword>
<dbReference type="InterPro" id="IPR023296">
    <property type="entry name" value="Glyco_hydro_beta-prop_sf"/>
</dbReference>
<evidence type="ECO:0000313" key="8">
    <source>
        <dbReference type="EMBL" id="PKQ44366.1"/>
    </source>
</evidence>
<dbReference type="CDD" id="cd18622">
    <property type="entry name" value="GH32_Inu-like"/>
    <property type="match status" value="1"/>
</dbReference>
<evidence type="ECO:0000256" key="3">
    <source>
        <dbReference type="ARBA" id="ARBA00023295"/>
    </source>
</evidence>
<dbReference type="Gene3D" id="2.60.120.560">
    <property type="entry name" value="Exo-inulinase, domain 1"/>
    <property type="match status" value="1"/>
</dbReference>
<feature type="domain" description="Glycosyl hydrolase family 32 C-terminal" evidence="7">
    <location>
        <begin position="379"/>
        <end position="533"/>
    </location>
</feature>
<dbReference type="PANTHER" id="PTHR42800:SF1">
    <property type="entry name" value="EXOINULINASE INUD (AFU_ORTHOLOGUE AFUA_5G00480)"/>
    <property type="match status" value="1"/>
</dbReference>
<dbReference type="GO" id="GO:0005987">
    <property type="term" value="P:sucrose catabolic process"/>
    <property type="evidence" value="ECO:0007669"/>
    <property type="project" value="TreeGrafter"/>
</dbReference>
<evidence type="ECO:0000259" key="6">
    <source>
        <dbReference type="Pfam" id="PF00251"/>
    </source>
</evidence>
<evidence type="ECO:0000256" key="5">
    <source>
        <dbReference type="SAM" id="SignalP"/>
    </source>
</evidence>
<sequence length="538" mass="61274">MKTLRKTNLILMLVALSFLIGCKDKDQNSKNTDEPVNVSYTEEELYRPNFHFTPKEAWMNDPNGMFYYNGYYHLYFQHYPDGNVWGPMHWGHAISTDMVTWKEMPIAIFPDEKGYIFSGSAVVDVNNTSGFGKGGGQPIIAMFTYHDMDGEKAGKTNYQSQAIAYSLDEGQTFTKYSGNPVIKNPDIKDFRDPKIVWDSIHEEWLMVLAAGQKIMFYTSPNLKDWKLKSDFGDGIGAHGGVWECPDFFPMVVQGTDEIKWVLLVSINPGGPNGGSATQYFVGDFDGKQFTIDPSFEKDLNSSEHKSIWIDYGRDNYAGVTWANIPDTDGRKLFMGWMSNWQYGQEVPTETWRSAMTVAREVELQKMDASYRLLFKPVKELTSYRSTKYKKESIEIKGNTKITDSKVVDLSSTEINFIIPDLKDKSFTFKLTNKQGDTLAFGYDSSDKNFFVDRRKSGKTAFSEKFASHVSKAKRTSLNPDLSATIILDKTSIELFFDNGETVMTEIFFPNSPFDKLSIEPNDQEFVLGNIEIHKLNFN</sequence>
<dbReference type="InterPro" id="IPR013320">
    <property type="entry name" value="ConA-like_dom_sf"/>
</dbReference>
<dbReference type="PROSITE" id="PS51257">
    <property type="entry name" value="PROKAR_LIPOPROTEIN"/>
    <property type="match status" value="1"/>
</dbReference>
<reference evidence="8 9" key="1">
    <citation type="submission" date="2017-12" db="EMBL/GenBank/DDBJ databases">
        <title>Confluentibacter flavum sp. nov., isolated from the saline lake.</title>
        <authorList>
            <person name="Yu L."/>
        </authorList>
    </citation>
    <scope>NUCLEOTIDE SEQUENCE [LARGE SCALE GENOMIC DNA]</scope>
    <source>
        <strain evidence="8 9">3B</strain>
    </source>
</reference>
<dbReference type="InterPro" id="IPR013148">
    <property type="entry name" value="Glyco_hydro_32_N"/>
</dbReference>
<dbReference type="GO" id="GO:0004575">
    <property type="term" value="F:sucrose alpha-glucosidase activity"/>
    <property type="evidence" value="ECO:0007669"/>
    <property type="project" value="TreeGrafter"/>
</dbReference>
<gene>
    <name evidence="8" type="ORF">CSW08_13210</name>
</gene>
<protein>
    <submittedName>
        <fullName evidence="8">Glycosyl hydrolase family 32</fullName>
    </submittedName>
</protein>
<dbReference type="Gene3D" id="2.115.10.20">
    <property type="entry name" value="Glycosyl hydrolase domain, family 43"/>
    <property type="match status" value="1"/>
</dbReference>
<evidence type="ECO:0000256" key="1">
    <source>
        <dbReference type="ARBA" id="ARBA00009902"/>
    </source>
</evidence>
<dbReference type="PANTHER" id="PTHR42800">
    <property type="entry name" value="EXOINULINASE INUD (AFU_ORTHOLOGUE AFUA_5G00480)"/>
    <property type="match status" value="1"/>
</dbReference>
<dbReference type="SUPFAM" id="SSF49899">
    <property type="entry name" value="Concanavalin A-like lectins/glucanases"/>
    <property type="match status" value="1"/>
</dbReference>
<keyword evidence="3 4" id="KW-0326">Glycosidase</keyword>
<evidence type="ECO:0000313" key="9">
    <source>
        <dbReference type="Proteomes" id="UP000233435"/>
    </source>
</evidence>
<keyword evidence="2 4" id="KW-0378">Hydrolase</keyword>
<dbReference type="SUPFAM" id="SSF75005">
    <property type="entry name" value="Arabinanase/levansucrase/invertase"/>
    <property type="match status" value="1"/>
</dbReference>
<comment type="caution">
    <text evidence="8">The sequence shown here is derived from an EMBL/GenBank/DDBJ whole genome shotgun (WGS) entry which is preliminary data.</text>
</comment>
<name>A0A2N3HHD4_9FLAO</name>
<dbReference type="GO" id="GO:0005737">
    <property type="term" value="C:cytoplasm"/>
    <property type="evidence" value="ECO:0007669"/>
    <property type="project" value="TreeGrafter"/>
</dbReference>
<evidence type="ECO:0000256" key="4">
    <source>
        <dbReference type="RuleBase" id="RU362110"/>
    </source>
</evidence>
<organism evidence="8 9">
    <name type="scientific">Confluentibacter flavum</name>
    <dbReference type="NCBI Taxonomy" id="1909700"/>
    <lineage>
        <taxon>Bacteria</taxon>
        <taxon>Pseudomonadati</taxon>
        <taxon>Bacteroidota</taxon>
        <taxon>Flavobacteriia</taxon>
        <taxon>Flavobacteriales</taxon>
        <taxon>Flavobacteriaceae</taxon>
        <taxon>Confluentibacter</taxon>
    </lineage>
</organism>
<dbReference type="Proteomes" id="UP000233435">
    <property type="component" value="Unassembled WGS sequence"/>
</dbReference>
<dbReference type="SMART" id="SM00640">
    <property type="entry name" value="Glyco_32"/>
    <property type="match status" value="1"/>
</dbReference>
<evidence type="ECO:0000259" key="7">
    <source>
        <dbReference type="Pfam" id="PF08244"/>
    </source>
</evidence>
<feature type="domain" description="Glycosyl hydrolase family 32 N-terminal" evidence="6">
    <location>
        <begin position="51"/>
        <end position="376"/>
    </location>
</feature>
<dbReference type="Pfam" id="PF08244">
    <property type="entry name" value="Glyco_hydro_32C"/>
    <property type="match status" value="1"/>
</dbReference>
<dbReference type="PROSITE" id="PS00609">
    <property type="entry name" value="GLYCOSYL_HYDROL_F32"/>
    <property type="match status" value="1"/>
</dbReference>
<accession>A0A2N3HHD4</accession>
<evidence type="ECO:0000256" key="2">
    <source>
        <dbReference type="ARBA" id="ARBA00022801"/>
    </source>
</evidence>